<dbReference type="AlphaFoldDB" id="A0A3G1QSP9"/>
<dbReference type="Pfam" id="PF09294">
    <property type="entry name" value="Interfer-bind"/>
    <property type="match status" value="1"/>
</dbReference>
<dbReference type="GO" id="GO:0004896">
    <property type="term" value="F:cytokine receptor activity"/>
    <property type="evidence" value="ECO:0007669"/>
    <property type="project" value="TreeGrafter"/>
</dbReference>
<reference evidence="6" key="1">
    <citation type="journal article" date="2018" name="J. Immunol.">
        <title>Unique Composition of Intronless and Intron-Containing Type I IFNs in the Tibetan Frog Nanorana parkeri Provides New Evidence To Support Independent Retroposition Hypothesis for Type I IFN Genes in Amphibians.</title>
        <authorList>
            <person name="Gan Z."/>
            <person name="Yang Y.C."/>
            <person name="Chen S.N."/>
            <person name="Hou J."/>
            <person name="Laghari Z.A."/>
            <person name="Huang B."/>
            <person name="Li N."/>
            <person name="Nie P."/>
        </authorList>
    </citation>
    <scope>NUCLEOTIDE SEQUENCE</scope>
</reference>
<evidence type="ECO:0000256" key="1">
    <source>
        <dbReference type="SAM" id="MobiDB-lite"/>
    </source>
</evidence>
<evidence type="ECO:0000313" key="6">
    <source>
        <dbReference type="EMBL" id="AWL54315.1"/>
    </source>
</evidence>
<sequence length="493" mass="54330">MASLMLLLICPGISLVSAVLQPPTNLKLFSENFQHILTWDDPNNESLIYYKVYCQKDTRPLVSSKSCSNITSRRCDLTKDFTDVMSSYTATVTSFTDDEVSVGVTTKVFSPLTQTLLGPAVVNVVPCDYCIKVYIEPPISHLWSDTEQRNISMHDDHVYPNVYYKIYIRHSAEAEHIINIYNISNAAIIPELLPNTNYCVSVDMNTYLNIEHPIRSAHKCVVTGPNKVSPTSIIAPVVCGSLLFLGLLLSLFALDRAGYIGMRMKFFPKVLKSLPRSESRYSENNECIPPSCIVPEEIVSQKLEVEESQENEDEYKEGNYTSRKKLLDSDTSGGDSSGPVLSSLESSGQMTGSSGEEKISIELPIGLGIIKDSADSFLPIPANDLELSSDLPFDNSRSFNINLNSICRGDPIDARKGLKNGGSLKEDPEGEPDMDSGLADLSINGDISVCASSILVDMEPTAIEYGSDDYEEDFSDHDNCDSGDHVVSGYMRR</sequence>
<proteinExistence type="evidence at transcript level"/>
<dbReference type="EMBL" id="MG999517">
    <property type="protein sequence ID" value="AWL54315.1"/>
    <property type="molecule type" value="mRNA"/>
</dbReference>
<dbReference type="Gene3D" id="2.60.40.10">
    <property type="entry name" value="Immunoglobulins"/>
    <property type="match status" value="2"/>
</dbReference>
<feature type="domain" description="Interferon/interleukin receptor" evidence="5">
    <location>
        <begin position="116"/>
        <end position="223"/>
    </location>
</feature>
<feature type="compositionally biased region" description="Low complexity" evidence="1">
    <location>
        <begin position="329"/>
        <end position="348"/>
    </location>
</feature>
<dbReference type="InterPro" id="IPR013783">
    <property type="entry name" value="Ig-like_fold"/>
</dbReference>
<evidence type="ECO:0000256" key="3">
    <source>
        <dbReference type="SAM" id="SignalP"/>
    </source>
</evidence>
<evidence type="ECO:0000259" key="4">
    <source>
        <dbReference type="Pfam" id="PF01108"/>
    </source>
</evidence>
<feature type="chain" id="PRO_5018148694" evidence="3">
    <location>
        <begin position="19"/>
        <end position="493"/>
    </location>
</feature>
<accession>A0A3G1QSP9</accession>
<keyword evidence="2" id="KW-0812">Transmembrane</keyword>
<name>A0A3G1QSP9_9NEOB</name>
<keyword evidence="3" id="KW-0732">Signal</keyword>
<dbReference type="InterPro" id="IPR050650">
    <property type="entry name" value="Type-II_Cytokine-TF_Rcpt"/>
</dbReference>
<keyword evidence="2" id="KW-1133">Transmembrane helix</keyword>
<dbReference type="PANTHER" id="PTHR20859:SF84">
    <property type="entry name" value="INTERFERON ALPHA_BETA RECEPTOR 2"/>
    <property type="match status" value="1"/>
</dbReference>
<organism evidence="6">
    <name type="scientific">Nanorana parkeri</name>
    <dbReference type="NCBI Taxonomy" id="125878"/>
    <lineage>
        <taxon>Eukaryota</taxon>
        <taxon>Metazoa</taxon>
        <taxon>Chordata</taxon>
        <taxon>Craniata</taxon>
        <taxon>Vertebrata</taxon>
        <taxon>Euteleostomi</taxon>
        <taxon>Amphibia</taxon>
        <taxon>Batrachia</taxon>
        <taxon>Anura</taxon>
        <taxon>Neobatrachia</taxon>
        <taxon>Ranoidea</taxon>
        <taxon>Dicroglossidae</taxon>
        <taxon>Dicroglossinae</taxon>
        <taxon>Nanorana</taxon>
    </lineage>
</organism>
<dbReference type="PANTHER" id="PTHR20859">
    <property type="entry name" value="INTERFERON/INTERLEUKIN RECEPTOR"/>
    <property type="match status" value="1"/>
</dbReference>
<feature type="transmembrane region" description="Helical" evidence="2">
    <location>
        <begin position="233"/>
        <end position="254"/>
    </location>
</feature>
<feature type="region of interest" description="Disordered" evidence="1">
    <location>
        <begin position="417"/>
        <end position="436"/>
    </location>
</feature>
<dbReference type="GO" id="GO:0005886">
    <property type="term" value="C:plasma membrane"/>
    <property type="evidence" value="ECO:0007669"/>
    <property type="project" value="TreeGrafter"/>
</dbReference>
<keyword evidence="6" id="KW-0675">Receptor</keyword>
<dbReference type="InterPro" id="IPR036116">
    <property type="entry name" value="FN3_sf"/>
</dbReference>
<keyword evidence="2" id="KW-0472">Membrane</keyword>
<feature type="compositionally biased region" description="Acidic residues" evidence="1">
    <location>
        <begin position="306"/>
        <end position="315"/>
    </location>
</feature>
<gene>
    <name evidence="6" type="primary">IFNAR2</name>
</gene>
<dbReference type="InterPro" id="IPR003961">
    <property type="entry name" value="FN3_dom"/>
</dbReference>
<feature type="signal peptide" evidence="3">
    <location>
        <begin position="1"/>
        <end position="18"/>
    </location>
</feature>
<dbReference type="Pfam" id="PF01108">
    <property type="entry name" value="Tissue_fac"/>
    <property type="match status" value="1"/>
</dbReference>
<feature type="domain" description="Fibronectin type-III" evidence="4">
    <location>
        <begin position="2"/>
        <end position="101"/>
    </location>
</feature>
<dbReference type="InterPro" id="IPR015373">
    <property type="entry name" value="Interferon/interleukin_rcp_dom"/>
</dbReference>
<protein>
    <submittedName>
        <fullName evidence="6">Type I interferon receptor 2</fullName>
    </submittedName>
</protein>
<dbReference type="SUPFAM" id="SSF49265">
    <property type="entry name" value="Fibronectin type III"/>
    <property type="match status" value="2"/>
</dbReference>
<feature type="region of interest" description="Disordered" evidence="1">
    <location>
        <begin position="304"/>
        <end position="356"/>
    </location>
</feature>
<evidence type="ECO:0000256" key="2">
    <source>
        <dbReference type="SAM" id="Phobius"/>
    </source>
</evidence>
<evidence type="ECO:0000259" key="5">
    <source>
        <dbReference type="Pfam" id="PF09294"/>
    </source>
</evidence>